<dbReference type="RefSeq" id="XP_031401689.1">
    <property type="nucleotide sequence ID" value="XM_031545829.1"/>
</dbReference>
<organism evidence="1 2">
    <name type="scientific">Punica granatum</name>
    <name type="common">Pomegranate</name>
    <dbReference type="NCBI Taxonomy" id="22663"/>
    <lineage>
        <taxon>Eukaryota</taxon>
        <taxon>Viridiplantae</taxon>
        <taxon>Streptophyta</taxon>
        <taxon>Embryophyta</taxon>
        <taxon>Tracheophyta</taxon>
        <taxon>Spermatophyta</taxon>
        <taxon>Magnoliopsida</taxon>
        <taxon>eudicotyledons</taxon>
        <taxon>Gunneridae</taxon>
        <taxon>Pentapetalae</taxon>
        <taxon>rosids</taxon>
        <taxon>malvids</taxon>
        <taxon>Myrtales</taxon>
        <taxon>Lythraceae</taxon>
        <taxon>Punica</taxon>
    </lineage>
</organism>
<evidence type="ECO:0000313" key="2">
    <source>
        <dbReference type="Proteomes" id="UP000197138"/>
    </source>
</evidence>
<keyword evidence="3" id="KW-1185">Reference proteome</keyword>
<dbReference type="GeneID" id="116211436"/>
<protein>
    <submittedName>
        <fullName evidence="4">Heparan-alpha-glucosaminide N-acetyltransferase</fullName>
    </submittedName>
</protein>
<proteinExistence type="predicted"/>
<gene>
    <name evidence="4" type="primary">LOC116211436</name>
    <name evidence="1" type="ORF">CDL15_Pgr018353</name>
</gene>
<reference evidence="1" key="2">
    <citation type="submission" date="2017-06" db="EMBL/GenBank/DDBJ databases">
        <title>The pomegranate genome and the genomics of punicalagin biosynthesis.</title>
        <authorList>
            <person name="Xu C."/>
        </authorList>
    </citation>
    <scope>NUCLEOTIDE SEQUENCE [LARGE SCALE GENOMIC DNA]</scope>
    <source>
        <tissue evidence="1">Fresh leaf</tissue>
    </source>
</reference>
<sequence>MTEINKADASHQLRLIVPDPDLPGEKLRESRRVASLDIFRGLTVALMILVDDAGGERPMIGHAPWNGCNLADFVMPFFLFIVGMAIPLAFKRIPDKPRAIWKVIFRTIKLLFWGVLLQGGYSHAPDKLTYGVDMRMIRWCGILQRIALAYLVVALIEILTKDGQARDVSRNWFSVFKMYWCHWMFAACVIIVYSAVLYGSYVPDWEFAVTDTESVNYGKIYKVACGTRGKLDPPCNAAGYVDRTVLGINHMYQHPAWKRSKDCTLNSPYEGPFRDDAPKWCFAPFEPEGILSSISAILSTIIGLHSGHVLVHFKNHTARLMQWVLMGLSLLILGIILCFTHAIPLNKQLYTFSYVCVTAGAAALLFSAFYVLVDIWNLKIPFLPLKWIGMNAMLVYVMAAEGIFAGFINGWYYKDPHNTLVHWIQKHVFIGVWRSRRVGILLYVIFAEILFWAIVAGVLHRFGIHWKL</sequence>
<dbReference type="PANTHER" id="PTHR31061">
    <property type="entry name" value="LD22376P"/>
    <property type="match status" value="1"/>
</dbReference>
<dbReference type="EMBL" id="MTKT01004293">
    <property type="protein sequence ID" value="OWM72468.1"/>
    <property type="molecule type" value="Genomic_DNA"/>
</dbReference>
<reference evidence="3" key="3">
    <citation type="journal article" date="2020" name="Plant Biotechnol. J.">
        <title>The pomegranate (Punica granatum L.) draft genome dissects genetic divergence between soft- and hard-seeded cultivars.</title>
        <authorList>
            <person name="Luo X."/>
            <person name="Li H."/>
            <person name="Wu Z."/>
            <person name="Yao W."/>
            <person name="Zhao P."/>
            <person name="Cao D."/>
            <person name="Yu H."/>
            <person name="Li K."/>
            <person name="Poudel K."/>
            <person name="Zhao D."/>
            <person name="Zhang F."/>
            <person name="Xia X."/>
            <person name="Chen L."/>
            <person name="Wang Q."/>
            <person name="Jing D."/>
            <person name="Cao S."/>
        </authorList>
    </citation>
    <scope>NUCLEOTIDE SEQUENCE [LARGE SCALE GENOMIC DNA]</scope>
</reference>
<dbReference type="Proteomes" id="UP000197138">
    <property type="component" value="Unassembled WGS sequence"/>
</dbReference>
<accession>A0A218WIX8</accession>
<evidence type="ECO:0000313" key="4">
    <source>
        <dbReference type="RefSeq" id="XP_031401689.1"/>
    </source>
</evidence>
<name>A0A218WIX8_PUNGR</name>
<dbReference type="PANTHER" id="PTHR31061:SF25">
    <property type="entry name" value="HEPARAN-ALPHA-GLUCOSAMINIDE N-ACETYLTRANSFERASE-LIKE PROTEIN (DUF1624)"/>
    <property type="match status" value="1"/>
</dbReference>
<reference evidence="4" key="4">
    <citation type="submission" date="2025-04" db="UniProtKB">
        <authorList>
            <consortium name="RefSeq"/>
        </authorList>
    </citation>
    <scope>IDENTIFICATION</scope>
    <source>
        <tissue evidence="4">Leaf</tissue>
    </source>
</reference>
<evidence type="ECO:0000313" key="1">
    <source>
        <dbReference type="EMBL" id="OWM72468.1"/>
    </source>
</evidence>
<dbReference type="OrthoDB" id="2149840at2759"/>
<dbReference type="Proteomes" id="UP000515151">
    <property type="component" value="Chromosome 1"/>
</dbReference>
<dbReference type="AlphaFoldDB" id="A0A218WIX8"/>
<evidence type="ECO:0000313" key="3">
    <source>
        <dbReference type="Proteomes" id="UP000515151"/>
    </source>
</evidence>
<reference evidence="2" key="1">
    <citation type="journal article" date="2017" name="Plant J.">
        <title>The pomegranate (Punica granatum L.) genome and the genomics of punicalagin biosynthesis.</title>
        <authorList>
            <person name="Qin G."/>
            <person name="Xu C."/>
            <person name="Ming R."/>
            <person name="Tang H."/>
            <person name="Guyot R."/>
            <person name="Kramer E.M."/>
            <person name="Hu Y."/>
            <person name="Yi X."/>
            <person name="Qi Y."/>
            <person name="Xu X."/>
            <person name="Gao Z."/>
            <person name="Pan H."/>
            <person name="Jian J."/>
            <person name="Tian Y."/>
            <person name="Yue Z."/>
            <person name="Xu Y."/>
        </authorList>
    </citation>
    <scope>NUCLEOTIDE SEQUENCE [LARGE SCALE GENOMIC DNA]</scope>
    <source>
        <strain evidence="2">cv. Dabenzi</strain>
    </source>
</reference>